<dbReference type="AlphaFoldDB" id="A0A841EB74"/>
<reference evidence="1 2" key="1">
    <citation type="submission" date="2020-08" db="EMBL/GenBank/DDBJ databases">
        <title>Sequencing the genomes of 1000 actinobacteria strains.</title>
        <authorList>
            <person name="Klenk H.-P."/>
        </authorList>
    </citation>
    <scope>NUCLEOTIDE SEQUENCE [LARGE SCALE GENOMIC DNA]</scope>
    <source>
        <strain evidence="1 2">DSM 44593</strain>
    </source>
</reference>
<accession>A0A841EB74</accession>
<dbReference type="EMBL" id="JACHLY010000001">
    <property type="protein sequence ID" value="MBB6000236.1"/>
    <property type="molecule type" value="Genomic_DNA"/>
</dbReference>
<evidence type="ECO:0000313" key="2">
    <source>
        <dbReference type="Proteomes" id="UP000578077"/>
    </source>
</evidence>
<evidence type="ECO:0000313" key="1">
    <source>
        <dbReference type="EMBL" id="MBB6000236.1"/>
    </source>
</evidence>
<dbReference type="Proteomes" id="UP000578077">
    <property type="component" value="Unassembled WGS sequence"/>
</dbReference>
<organism evidence="1 2">
    <name type="scientific">Streptomonospora salina</name>
    <dbReference type="NCBI Taxonomy" id="104205"/>
    <lineage>
        <taxon>Bacteria</taxon>
        <taxon>Bacillati</taxon>
        <taxon>Actinomycetota</taxon>
        <taxon>Actinomycetes</taxon>
        <taxon>Streptosporangiales</taxon>
        <taxon>Nocardiopsidaceae</taxon>
        <taxon>Streptomonospora</taxon>
    </lineage>
</organism>
<protein>
    <submittedName>
        <fullName evidence="1">Uncharacterized protein</fullName>
    </submittedName>
</protein>
<gene>
    <name evidence="1" type="ORF">HNR25_003987</name>
</gene>
<comment type="caution">
    <text evidence="1">The sequence shown here is derived from an EMBL/GenBank/DDBJ whole genome shotgun (WGS) entry which is preliminary data.</text>
</comment>
<dbReference type="RefSeq" id="WP_184637542.1">
    <property type="nucleotide sequence ID" value="NZ_BAABKT010000029.1"/>
</dbReference>
<sequence length="141" mass="16130">MPELSNPLLRLPELPARDVGDGYDWMDELSDGWRFVPAWGLHGWDLGDWPYVIACVYSDPAEPLYGMATYTEGDIEVRAFDTAHDRNAALDEIAAWHWRHGMPVGPDDLPPEGEPLLPHHRRPFSWGRWERERGQSQGGVR</sequence>
<proteinExistence type="predicted"/>
<name>A0A841EB74_9ACTN</name>
<keyword evidence="2" id="KW-1185">Reference proteome</keyword>